<organism evidence="1 2">
    <name type="scientific">Leucocoprinus birnbaumii</name>
    <dbReference type="NCBI Taxonomy" id="56174"/>
    <lineage>
        <taxon>Eukaryota</taxon>
        <taxon>Fungi</taxon>
        <taxon>Dikarya</taxon>
        <taxon>Basidiomycota</taxon>
        <taxon>Agaricomycotina</taxon>
        <taxon>Agaricomycetes</taxon>
        <taxon>Agaricomycetidae</taxon>
        <taxon>Agaricales</taxon>
        <taxon>Agaricineae</taxon>
        <taxon>Agaricaceae</taxon>
        <taxon>Leucocoprinus</taxon>
    </lineage>
</organism>
<name>A0AAD5YQY8_9AGAR</name>
<dbReference type="AlphaFoldDB" id="A0AAD5YQY8"/>
<proteinExistence type="predicted"/>
<dbReference type="SUPFAM" id="SSF52047">
    <property type="entry name" value="RNI-like"/>
    <property type="match status" value="1"/>
</dbReference>
<sequence>MLTRLSFKPLNYLWPHDLYKTRYSQSHLDLPPEIWYRIAALIPLLEFERSGLYAVNRPFLLFYMERKHIRLCLSYKYHHGRPLSVRDISGAARYIKGSPLAPSIIRHLEIKLSQDDELKFYEPHRRHNNTSKLAKFARKGLRRAVEEYKELRCRSLCYDIDTALLSLNGLTSSGLKWVSMDDLDEPPSGMALVLVKSLSSAWSLSISTLTTLSFTFNGTPHFELELPWSVKFPNLRELRLGFRETSQYFHVEGTPNSSESVIPKEFQDITPFLISHRSLIQRLTLMFPSSKLVANLLDDMPFFESLVDLSLAFSIQRFSIVQSAMIKFTNKHSKNIRSYAFKMFTTSGPYFDVDSGSVGELSLSLPSIDYLSCSMIPPQQLCSFISNLGSRIKTLAIGMELGISEIKNLFVNLSNGGGQSHLENLYLYTKKVDAELFSWLASTFPSLKALWIRYPCYYGYNSFEIHDLFEMAAEGLSQVVLDQWNLEEFYLERYLERWFWVENNDLYKRPEHYSRVVPQALPHVKYFNGLPRGGDNWLDNDTDILKTPWFFEVEVMAYKYIRR</sequence>
<reference evidence="1" key="1">
    <citation type="submission" date="2022-07" db="EMBL/GenBank/DDBJ databases">
        <title>Genome Sequence of Leucocoprinus birnbaumii.</title>
        <authorList>
            <person name="Buettner E."/>
        </authorList>
    </citation>
    <scope>NUCLEOTIDE SEQUENCE</scope>
    <source>
        <strain evidence="1">VT141</strain>
    </source>
</reference>
<keyword evidence="2" id="KW-1185">Reference proteome</keyword>
<evidence type="ECO:0000313" key="1">
    <source>
        <dbReference type="EMBL" id="KAJ3562844.1"/>
    </source>
</evidence>
<comment type="caution">
    <text evidence="1">The sequence shown here is derived from an EMBL/GenBank/DDBJ whole genome shotgun (WGS) entry which is preliminary data.</text>
</comment>
<gene>
    <name evidence="1" type="ORF">NP233_g9327</name>
</gene>
<accession>A0AAD5YQY8</accession>
<dbReference type="EMBL" id="JANIEX010000824">
    <property type="protein sequence ID" value="KAJ3562844.1"/>
    <property type="molecule type" value="Genomic_DNA"/>
</dbReference>
<protein>
    <submittedName>
        <fullName evidence="1">Uncharacterized protein</fullName>
    </submittedName>
</protein>
<evidence type="ECO:0000313" key="2">
    <source>
        <dbReference type="Proteomes" id="UP001213000"/>
    </source>
</evidence>
<dbReference type="Proteomes" id="UP001213000">
    <property type="component" value="Unassembled WGS sequence"/>
</dbReference>